<evidence type="ECO:0000313" key="3">
    <source>
        <dbReference type="Proteomes" id="UP000270224"/>
    </source>
</evidence>
<dbReference type="Proteomes" id="UP000270224">
    <property type="component" value="Unassembled WGS sequence"/>
</dbReference>
<gene>
    <name evidence="2" type="ORF">EGI11_09085</name>
</gene>
<proteinExistence type="predicted"/>
<evidence type="ECO:0000313" key="2">
    <source>
        <dbReference type="EMBL" id="ROI07821.1"/>
    </source>
</evidence>
<dbReference type="EMBL" id="RJUG01000004">
    <property type="protein sequence ID" value="ROI07821.1"/>
    <property type="molecule type" value="Genomic_DNA"/>
</dbReference>
<feature type="domain" description="Helix-turn-helix" evidence="1">
    <location>
        <begin position="56"/>
        <end position="98"/>
    </location>
</feature>
<dbReference type="InterPro" id="IPR041657">
    <property type="entry name" value="HTH_17"/>
</dbReference>
<protein>
    <submittedName>
        <fullName evidence="2">DNA-binding protein</fullName>
    </submittedName>
</protein>
<sequence>MYLNLNKLKSNNMSVQLYSHSKSDLEKAVEIILSKAKDFRLPIEAHEVKPEDLISQSEASQFLHISMPTIINWRKYKDLPHYNFNGRFFYSKKELLEYGKNNRK</sequence>
<reference evidence="3" key="1">
    <citation type="submission" date="2018-11" db="EMBL/GenBank/DDBJ databases">
        <title>Proposal to divide the Flavobacteriaceae and reorganize its genera based on Amino Acid Identity values calculated from whole genome sequences.</title>
        <authorList>
            <person name="Nicholson A.C."/>
            <person name="Gulvik C.A."/>
            <person name="Whitney A.M."/>
            <person name="Humrighouse B.W."/>
            <person name="Bell M."/>
            <person name="Holmes B."/>
            <person name="Steigerwalt A."/>
            <person name="Villarma A."/>
            <person name="Sheth M."/>
            <person name="Batra D."/>
            <person name="Pryor J."/>
            <person name="Bernardet J.-F."/>
            <person name="Hugo C."/>
            <person name="Kampfer P."/>
            <person name="Newman J."/>
            <person name="Mcquiston J.R."/>
        </authorList>
    </citation>
    <scope>NUCLEOTIDE SEQUENCE [LARGE SCALE GENOMIC DNA]</scope>
    <source>
        <strain evidence="3">H3056</strain>
    </source>
</reference>
<organism evidence="2 3">
    <name type="scientific">Kaistella daneshvariae</name>
    <dbReference type="NCBI Taxonomy" id="2487074"/>
    <lineage>
        <taxon>Bacteria</taxon>
        <taxon>Pseudomonadati</taxon>
        <taxon>Bacteroidota</taxon>
        <taxon>Flavobacteriia</taxon>
        <taxon>Flavobacteriales</taxon>
        <taxon>Weeksellaceae</taxon>
        <taxon>Chryseobacterium group</taxon>
        <taxon>Kaistella</taxon>
    </lineage>
</organism>
<evidence type="ECO:0000259" key="1">
    <source>
        <dbReference type="Pfam" id="PF12728"/>
    </source>
</evidence>
<dbReference type="GO" id="GO:0003677">
    <property type="term" value="F:DNA binding"/>
    <property type="evidence" value="ECO:0007669"/>
    <property type="project" value="UniProtKB-KW"/>
</dbReference>
<dbReference type="AlphaFoldDB" id="A0A3N0WT04"/>
<accession>A0A3N0WT04</accession>
<dbReference type="SUPFAM" id="SSF46955">
    <property type="entry name" value="Putative DNA-binding domain"/>
    <property type="match status" value="1"/>
</dbReference>
<keyword evidence="2" id="KW-0238">DNA-binding</keyword>
<comment type="caution">
    <text evidence="2">The sequence shown here is derived from an EMBL/GenBank/DDBJ whole genome shotgun (WGS) entry which is preliminary data.</text>
</comment>
<name>A0A3N0WT04_9FLAO</name>
<dbReference type="InterPro" id="IPR009061">
    <property type="entry name" value="DNA-bd_dom_put_sf"/>
</dbReference>
<dbReference type="Pfam" id="PF12728">
    <property type="entry name" value="HTH_17"/>
    <property type="match status" value="1"/>
</dbReference>
<reference evidence="3" key="2">
    <citation type="submission" date="2018-11" db="EMBL/GenBank/DDBJ databases">
        <title>Proposal to divide the Flavobacteriaceae and reorganize its genera based on Amino Acid Identity values calculated from whole genome sequences.</title>
        <authorList>
            <person name="Nicholson A.C."/>
            <person name="Gulvik C.A."/>
            <person name="Whitney A.M."/>
            <person name="Humrighouse B.W."/>
            <person name="Bell M."/>
            <person name="Holmens B."/>
            <person name="Steigerwalt A."/>
            <person name="Villarma A."/>
            <person name="Sheth M."/>
            <person name="Batra D."/>
            <person name="Pryor J."/>
            <person name="Bernardet J.-F."/>
            <person name="Hugo C."/>
            <person name="Kampfer P."/>
            <person name="Newman J."/>
            <person name="Mcquiston J.R."/>
        </authorList>
    </citation>
    <scope>NUCLEOTIDE SEQUENCE [LARGE SCALE GENOMIC DNA]</scope>
    <source>
        <strain evidence="3">H3056</strain>
    </source>
</reference>